<evidence type="ECO:0000259" key="2">
    <source>
        <dbReference type="Pfam" id="PF18766"/>
    </source>
</evidence>
<evidence type="ECO:0000313" key="4">
    <source>
        <dbReference type="Proteomes" id="UP000789396"/>
    </source>
</evidence>
<proteinExistence type="predicted"/>
<dbReference type="PANTHER" id="PTHR30195">
    <property type="entry name" value="TYPE I SITE-SPECIFIC DEOXYRIBONUCLEASE PROTEIN SUBUNIT M AND R"/>
    <property type="match status" value="1"/>
</dbReference>
<dbReference type="InterPro" id="IPR027417">
    <property type="entry name" value="P-loop_NTPase"/>
</dbReference>
<dbReference type="Proteomes" id="UP000789396">
    <property type="component" value="Unassembled WGS sequence"/>
</dbReference>
<evidence type="ECO:0000313" key="3">
    <source>
        <dbReference type="EMBL" id="CAG8771208.1"/>
    </source>
</evidence>
<dbReference type="InterPro" id="IPR040980">
    <property type="entry name" value="SWI2_SNF2"/>
</dbReference>
<dbReference type="Gene3D" id="3.40.50.300">
    <property type="entry name" value="P-loop containing nucleotide triphosphate hydrolases"/>
    <property type="match status" value="1"/>
</dbReference>
<evidence type="ECO:0000256" key="1">
    <source>
        <dbReference type="ARBA" id="ARBA00022747"/>
    </source>
</evidence>
<gene>
    <name evidence="3" type="ORF">RFULGI_LOCUS15073</name>
</gene>
<dbReference type="OrthoDB" id="2419400at2759"/>
<feature type="domain" description="SWI2/SNF2 ATPase" evidence="2">
    <location>
        <begin position="1"/>
        <end position="110"/>
    </location>
</feature>
<protein>
    <submittedName>
        <fullName evidence="3">1850_t:CDS:1</fullName>
    </submittedName>
</protein>
<organism evidence="3 4">
    <name type="scientific">Racocetra fulgida</name>
    <dbReference type="NCBI Taxonomy" id="60492"/>
    <lineage>
        <taxon>Eukaryota</taxon>
        <taxon>Fungi</taxon>
        <taxon>Fungi incertae sedis</taxon>
        <taxon>Mucoromycota</taxon>
        <taxon>Glomeromycotina</taxon>
        <taxon>Glomeromycetes</taxon>
        <taxon>Diversisporales</taxon>
        <taxon>Gigasporaceae</taxon>
        <taxon>Racocetra</taxon>
    </lineage>
</organism>
<accession>A0A9N9J9A4</accession>
<keyword evidence="1" id="KW-0680">Restriction system</keyword>
<dbReference type="InterPro" id="IPR051268">
    <property type="entry name" value="Type-I_R_enzyme_R_subunit"/>
</dbReference>
<reference evidence="3" key="1">
    <citation type="submission" date="2021-06" db="EMBL/GenBank/DDBJ databases">
        <authorList>
            <person name="Kallberg Y."/>
            <person name="Tangrot J."/>
            <person name="Rosling A."/>
        </authorList>
    </citation>
    <scope>NUCLEOTIDE SEQUENCE</scope>
    <source>
        <strain evidence="3">IN212</strain>
    </source>
</reference>
<keyword evidence="4" id="KW-1185">Reference proteome</keyword>
<dbReference type="PANTHER" id="PTHR30195:SF15">
    <property type="entry name" value="TYPE I RESTRICTION ENZYME HINDI ENDONUCLEASE SUBUNIT"/>
    <property type="match status" value="1"/>
</dbReference>
<feature type="non-terminal residue" evidence="3">
    <location>
        <position position="1"/>
    </location>
</feature>
<name>A0A9N9J9A4_9GLOM</name>
<dbReference type="GO" id="GO:0009307">
    <property type="term" value="P:DNA restriction-modification system"/>
    <property type="evidence" value="ECO:0007669"/>
    <property type="project" value="UniProtKB-KW"/>
</dbReference>
<dbReference type="EMBL" id="CAJVPZ010046589">
    <property type="protein sequence ID" value="CAG8771208.1"/>
    <property type="molecule type" value="Genomic_DNA"/>
</dbReference>
<dbReference type="Pfam" id="PF18766">
    <property type="entry name" value="SWI2_SNF2"/>
    <property type="match status" value="1"/>
</dbReference>
<comment type="caution">
    <text evidence="3">The sequence shown here is derived from an EMBL/GenBank/DDBJ whole genome shotgun (WGS) entry which is preliminary data.</text>
</comment>
<sequence length="241" mass="28104">MAFSAAKILSEYPQSTIFIITDRQELDRQLYGFFTEFPSLLNPENIIPVAKVRELTAILQKPNQGKIIFIILHKFRPQKFQDWLSKGGKEFRNSHGVFVFVDEAHRSQNLKIRPEKPEKSTYAEFGSSLEPLHSYSTKEAQADQVIVNNMYYEPYRLRPTNDLRQMIVKIKRDYEELSKKISNPKFLVTLSSQKEAKQFYELFCQEEKYQEVACLIISEAPNNQETISKFKNNNLPNIAVV</sequence>
<dbReference type="AlphaFoldDB" id="A0A9N9J9A4"/>